<gene>
    <name evidence="1" type="ORF">Q604_UNBC01265G0001</name>
</gene>
<accession>W1YQI0</accession>
<dbReference type="AlphaFoldDB" id="W1YQI0"/>
<protein>
    <submittedName>
        <fullName evidence="1">Membrane-flanked protein</fullName>
    </submittedName>
</protein>
<name>W1YQI0_9ZZZZ</name>
<proteinExistence type="predicted"/>
<evidence type="ECO:0000313" key="1">
    <source>
        <dbReference type="EMBL" id="ETJ44737.1"/>
    </source>
</evidence>
<reference evidence="1" key="1">
    <citation type="submission" date="2013-12" db="EMBL/GenBank/DDBJ databases">
        <title>A Varibaculum cambriense genome reconstructed from a premature infant gut community with otherwise low bacterial novelty that shifts toward anaerobic metabolism during the third week of life.</title>
        <authorList>
            <person name="Brown C.T."/>
            <person name="Sharon I."/>
            <person name="Thomas B.C."/>
            <person name="Castelle C.J."/>
            <person name="Morowitz M.J."/>
            <person name="Banfield J.F."/>
        </authorList>
    </citation>
    <scope>NUCLEOTIDE SEQUENCE</scope>
</reference>
<feature type="non-terminal residue" evidence="1">
    <location>
        <position position="1"/>
    </location>
</feature>
<comment type="caution">
    <text evidence="1">The sequence shown here is derived from an EMBL/GenBank/DDBJ whole genome shotgun (WGS) entry which is preliminary data.</text>
</comment>
<organism evidence="1">
    <name type="scientific">human gut metagenome</name>
    <dbReference type="NCBI Taxonomy" id="408170"/>
    <lineage>
        <taxon>unclassified sequences</taxon>
        <taxon>metagenomes</taxon>
        <taxon>organismal metagenomes</taxon>
    </lineage>
</organism>
<sequence length="31" mass="3403">VDVPQVQTVQVEISNLIFHDPQGAIDADPTR</sequence>
<dbReference type="EMBL" id="AZMM01001265">
    <property type="protein sequence ID" value="ETJ44737.1"/>
    <property type="molecule type" value="Genomic_DNA"/>
</dbReference>